<evidence type="ECO:0000313" key="2">
    <source>
        <dbReference type="EMBL" id="KAF6836147.1"/>
    </source>
</evidence>
<dbReference type="Proteomes" id="UP000654918">
    <property type="component" value="Unassembled WGS sequence"/>
</dbReference>
<feature type="region of interest" description="Disordered" evidence="1">
    <location>
        <begin position="35"/>
        <end position="55"/>
    </location>
</feature>
<reference evidence="2" key="1">
    <citation type="journal article" date="2020" name="Phytopathology">
        <title>Genome Sequence Resources of Colletotrichum truncatum, C. plurivorum, C. musicola, and C. sojae: Four Species Pathogenic to Soybean (Glycine max).</title>
        <authorList>
            <person name="Rogerio F."/>
            <person name="Boufleur T.R."/>
            <person name="Ciampi-Guillardi M."/>
            <person name="Sukno S.A."/>
            <person name="Thon M.R."/>
            <person name="Massola Junior N.S."/>
            <person name="Baroncelli R."/>
        </authorList>
    </citation>
    <scope>NUCLEOTIDE SEQUENCE</scope>
    <source>
        <strain evidence="2">LFN00145</strain>
    </source>
</reference>
<accession>A0A8H6NJQ4</accession>
<sequence>MRFYGRWRAQHLSTLPGLRLVEKAMVPAFAWCTSAGNRQGRGGDGGSPGGSSLRVPSALPAGELVGRAGELASFLGQSLIALS</sequence>
<feature type="compositionally biased region" description="Gly residues" evidence="1">
    <location>
        <begin position="39"/>
        <end position="49"/>
    </location>
</feature>
<keyword evidence="3" id="KW-1185">Reference proteome</keyword>
<name>A0A8H6NJQ4_9PEZI</name>
<evidence type="ECO:0000313" key="3">
    <source>
        <dbReference type="Proteomes" id="UP000654918"/>
    </source>
</evidence>
<evidence type="ECO:0000256" key="1">
    <source>
        <dbReference type="SAM" id="MobiDB-lite"/>
    </source>
</evidence>
<organism evidence="2 3">
    <name type="scientific">Colletotrichum plurivorum</name>
    <dbReference type="NCBI Taxonomy" id="2175906"/>
    <lineage>
        <taxon>Eukaryota</taxon>
        <taxon>Fungi</taxon>
        <taxon>Dikarya</taxon>
        <taxon>Ascomycota</taxon>
        <taxon>Pezizomycotina</taxon>
        <taxon>Sordariomycetes</taxon>
        <taxon>Hypocreomycetidae</taxon>
        <taxon>Glomerellales</taxon>
        <taxon>Glomerellaceae</taxon>
        <taxon>Colletotrichum</taxon>
        <taxon>Colletotrichum orchidearum species complex</taxon>
    </lineage>
</organism>
<proteinExistence type="predicted"/>
<gene>
    <name evidence="2" type="ORF">CPLU01_03846</name>
</gene>
<dbReference type="EMBL" id="WIGO01000034">
    <property type="protein sequence ID" value="KAF6836147.1"/>
    <property type="molecule type" value="Genomic_DNA"/>
</dbReference>
<dbReference type="AlphaFoldDB" id="A0A8H6NJQ4"/>
<comment type="caution">
    <text evidence="2">The sequence shown here is derived from an EMBL/GenBank/DDBJ whole genome shotgun (WGS) entry which is preliminary data.</text>
</comment>
<protein>
    <submittedName>
        <fullName evidence="2">Uncharacterized protein</fullName>
    </submittedName>
</protein>